<dbReference type="Gene3D" id="3.40.50.300">
    <property type="entry name" value="P-loop containing nucleotide triphosphate hydrolases"/>
    <property type="match status" value="1"/>
</dbReference>
<dbReference type="PANTHER" id="PTHR30486:SF6">
    <property type="entry name" value="TYPE IV PILUS RETRACTATION ATPASE PILT"/>
    <property type="match status" value="1"/>
</dbReference>
<feature type="domain" description="Bacterial type II secretion system protein E" evidence="2">
    <location>
        <begin position="173"/>
        <end position="413"/>
    </location>
</feature>
<evidence type="ECO:0000313" key="3">
    <source>
        <dbReference type="EMBL" id="HIH09072.1"/>
    </source>
</evidence>
<dbReference type="Pfam" id="PF00437">
    <property type="entry name" value="T2SSE"/>
    <property type="match status" value="1"/>
</dbReference>
<accession>A0A7J4IUF8</accession>
<comment type="caution">
    <text evidence="3">The sequence shown here is derived from an EMBL/GenBank/DDBJ whole genome shotgun (WGS) entry which is preliminary data.</text>
</comment>
<dbReference type="GO" id="GO:0016887">
    <property type="term" value="F:ATP hydrolysis activity"/>
    <property type="evidence" value="ECO:0007669"/>
    <property type="project" value="InterPro"/>
</dbReference>
<dbReference type="InterPro" id="IPR027417">
    <property type="entry name" value="P-loop_NTPase"/>
</dbReference>
<dbReference type="Gene3D" id="3.30.450.380">
    <property type="match status" value="1"/>
</dbReference>
<reference evidence="4" key="1">
    <citation type="journal article" date="2020" name="bioRxiv">
        <title>A rank-normalized archaeal taxonomy based on genome phylogeny resolves widespread incomplete and uneven classifications.</title>
        <authorList>
            <person name="Rinke C."/>
            <person name="Chuvochina M."/>
            <person name="Mussig A.J."/>
            <person name="Chaumeil P.-A."/>
            <person name="Waite D.W."/>
            <person name="Whitman W.B."/>
            <person name="Parks D.H."/>
            <person name="Hugenholtz P."/>
        </authorList>
    </citation>
    <scope>NUCLEOTIDE SEQUENCE [LARGE SCALE GENOMIC DNA]</scope>
</reference>
<dbReference type="PANTHER" id="PTHR30486">
    <property type="entry name" value="TWITCHING MOTILITY PROTEIN PILT"/>
    <property type="match status" value="1"/>
</dbReference>
<organism evidence="3 4">
    <name type="scientific">Candidatus Iainarchaeum sp</name>
    <dbReference type="NCBI Taxonomy" id="3101447"/>
    <lineage>
        <taxon>Archaea</taxon>
        <taxon>Candidatus Iainarchaeota</taxon>
        <taxon>Candidatus Iainarchaeia</taxon>
        <taxon>Candidatus Iainarchaeales</taxon>
        <taxon>Candidatus Iainarchaeaceae</taxon>
        <taxon>Candidatus Iainarchaeum</taxon>
    </lineage>
</organism>
<evidence type="ECO:0000313" key="4">
    <source>
        <dbReference type="Proteomes" id="UP000565078"/>
    </source>
</evidence>
<proteinExistence type="inferred from homology"/>
<evidence type="ECO:0000259" key="2">
    <source>
        <dbReference type="Pfam" id="PF00437"/>
    </source>
</evidence>
<dbReference type="EMBL" id="DUGC01000004">
    <property type="protein sequence ID" value="HIH09072.1"/>
    <property type="molecule type" value="Genomic_DNA"/>
</dbReference>
<comment type="similarity">
    <text evidence="1">Belongs to the GSP E family.</text>
</comment>
<sequence length="559" mass="64008">MKYKEKDCENCDGLSDINFAQCRLCVKPTADLDLVIYKSKLFTKQHYIREKQFVMYPFFVDVLIKPVEGKVLGSYQVKDANVEIVSIENQIRPTYVIKTPQFERNYDELKELYKKYEQRDFSDPLLNTWIKKLGILNYLLLDPHIQEININPPEFQTPFIVVHDEFQECQTNIYPSIDFLEYLATRLKLESGRPLNKAQPQLDGELFVDNQRARVEAVTPPFSVHGIGYSIRKHRENPWTLVLFQKNKTLNDLFSGLMSFAISHGRTFLVAGPRGSGKTSLLGALILEILPKYRIITIEDTQELPVDKYKSLGLDLLSLKVRSALMAEGLEISFEHGLRTSLRLGDSCLVLGEVRSEEAKILYEAMRVGAMSMSVAGTIHADNPYGVYDRLVNDLNVPKGSFKVTDLIVIIKQIKSPSGLHRDRRVTQVTEVLKEWNDEPVFQDLLVYDPKTDALKATDILLKGKSVLINEIISKTRGYRNYDAALRDIFLRGWAKNEYLRLIGDNDSRLEAEYTSKANMVFTALFEEINPLEKADNIEKFQSEFTKRVSALLQQQQGG</sequence>
<dbReference type="AlphaFoldDB" id="A0A7J4IUF8"/>
<dbReference type="SUPFAM" id="SSF52540">
    <property type="entry name" value="P-loop containing nucleoside triphosphate hydrolases"/>
    <property type="match status" value="1"/>
</dbReference>
<dbReference type="InterPro" id="IPR050921">
    <property type="entry name" value="T4SS_GSP_E_ATPase"/>
</dbReference>
<evidence type="ECO:0000256" key="1">
    <source>
        <dbReference type="ARBA" id="ARBA00006611"/>
    </source>
</evidence>
<protein>
    <submittedName>
        <fullName evidence="3">Type II/IV secretion system ATPase subunit</fullName>
    </submittedName>
</protein>
<gene>
    <name evidence="3" type="ORF">HA254_00205</name>
</gene>
<dbReference type="Proteomes" id="UP000565078">
    <property type="component" value="Unassembled WGS sequence"/>
</dbReference>
<dbReference type="InterPro" id="IPR001482">
    <property type="entry name" value="T2SS/T4SS_dom"/>
</dbReference>
<name>A0A7J4IUF8_9ARCH</name>